<proteinExistence type="predicted"/>
<evidence type="ECO:0000313" key="2">
    <source>
        <dbReference type="EMBL" id="PSR72855.1"/>
    </source>
</evidence>
<feature type="region of interest" description="Disordered" evidence="1">
    <location>
        <begin position="1"/>
        <end position="20"/>
    </location>
</feature>
<protein>
    <submittedName>
        <fullName evidence="2">Uncharacterized protein</fullName>
    </submittedName>
</protein>
<feature type="compositionally biased region" description="Pro residues" evidence="1">
    <location>
        <begin position="85"/>
        <end position="100"/>
    </location>
</feature>
<reference evidence="2 3" key="1">
    <citation type="submission" date="2018-02" db="EMBL/GenBank/DDBJ databases">
        <title>Genome sequence of the basidiomycete white-rot fungus Phlebia centrifuga.</title>
        <authorList>
            <person name="Granchi Z."/>
            <person name="Peng M."/>
            <person name="de Vries R.P."/>
            <person name="Hilden K."/>
            <person name="Makela M.R."/>
            <person name="Grigoriev I."/>
            <person name="Riley R."/>
        </authorList>
    </citation>
    <scope>NUCLEOTIDE SEQUENCE [LARGE SCALE GENOMIC DNA]</scope>
    <source>
        <strain evidence="2 3">FBCC195</strain>
    </source>
</reference>
<name>A0A2R6NKE2_9APHY</name>
<sequence length="122" mass="13379">QQIGRLFSNNETPEEKAAREARNYERWDVLIVQEFPEGANQWDALAMPQTQLQLQAASPEASQMAAQAANSTQAPLASLIHWIPNPKPPPGQIDPEPPPLGQSAIPLPKGTLTINNVFTVYN</sequence>
<comment type="caution">
    <text evidence="2">The sequence shown here is derived from an EMBL/GenBank/DDBJ whole genome shotgun (WGS) entry which is preliminary data.</text>
</comment>
<organism evidence="2 3">
    <name type="scientific">Hermanssonia centrifuga</name>
    <dbReference type="NCBI Taxonomy" id="98765"/>
    <lineage>
        <taxon>Eukaryota</taxon>
        <taxon>Fungi</taxon>
        <taxon>Dikarya</taxon>
        <taxon>Basidiomycota</taxon>
        <taxon>Agaricomycotina</taxon>
        <taxon>Agaricomycetes</taxon>
        <taxon>Polyporales</taxon>
        <taxon>Meruliaceae</taxon>
        <taxon>Hermanssonia</taxon>
    </lineage>
</organism>
<dbReference type="AlphaFoldDB" id="A0A2R6NKE2"/>
<dbReference type="Proteomes" id="UP000186601">
    <property type="component" value="Unassembled WGS sequence"/>
</dbReference>
<keyword evidence="3" id="KW-1185">Reference proteome</keyword>
<evidence type="ECO:0000256" key="1">
    <source>
        <dbReference type="SAM" id="MobiDB-lite"/>
    </source>
</evidence>
<gene>
    <name evidence="2" type="ORF">PHLCEN_2v11278</name>
</gene>
<dbReference type="EMBL" id="MLYV02001129">
    <property type="protein sequence ID" value="PSR72855.1"/>
    <property type="molecule type" value="Genomic_DNA"/>
</dbReference>
<feature type="non-terminal residue" evidence="2">
    <location>
        <position position="1"/>
    </location>
</feature>
<feature type="region of interest" description="Disordered" evidence="1">
    <location>
        <begin position="85"/>
        <end position="107"/>
    </location>
</feature>
<evidence type="ECO:0000313" key="3">
    <source>
        <dbReference type="Proteomes" id="UP000186601"/>
    </source>
</evidence>
<feature type="compositionally biased region" description="Polar residues" evidence="1">
    <location>
        <begin position="1"/>
        <end position="11"/>
    </location>
</feature>
<accession>A0A2R6NKE2</accession>